<accession>A0A377FAC8</accession>
<reference evidence="2 3" key="1">
    <citation type="submission" date="2018-06" db="EMBL/GenBank/DDBJ databases">
        <authorList>
            <consortium name="Pathogen Informatics"/>
            <person name="Doyle S."/>
        </authorList>
    </citation>
    <scope>NUCLEOTIDE SEQUENCE [LARGE SCALE GENOMIC DNA]</scope>
    <source>
        <strain evidence="2 3">NCTC9706</strain>
    </source>
</reference>
<dbReference type="EMBL" id="UGGJ01000001">
    <property type="protein sequence ID" value="STN83074.1"/>
    <property type="molecule type" value="Genomic_DNA"/>
</dbReference>
<evidence type="ECO:0000256" key="1">
    <source>
        <dbReference type="SAM" id="MobiDB-lite"/>
    </source>
</evidence>
<sequence>MAQVLDELVLSLGIDDRDFTAGEQAVHAALNRLTTVMEGVADTFSQGQKKTSESLEKTGKDADKTARRMEDAGKRASRFFSGIRSEILALAGVSLTLGGLKNLVTGFARDLNRLSVESDAFGMKARNLDGWLRAARANNVDEGEMSGAFSRLANAKAAFRAGRSFDPVLQDLFQVAARAGISVDLNTDSTEAIMRKLAVIFPRLTKSEQTAYGNALGFSYAGQQFLGSGHALKDVDEFTSRSQVTPGRTALARKLRKELVELDQTWSGIGMTISTTLMPYALKLSHWLETLGDWMQQHPEEVNRFITTFLNDVESVASLANKAAGELGGWQNVIITLIGLKVASWVRGLTKALSGPGGLLFAITALYPVVDGLLTSIVGRENKDWLDSHGFFWASDGTFFFNKKEMETYQTKLDAGEKPGNITRAQSPTVWQQGMLDTQASQATGGKQPSVNPGYRVCVRRRKNSVMPCKTASDRRRPGKPC</sequence>
<dbReference type="AlphaFoldDB" id="A0A377FAC8"/>
<gene>
    <name evidence="2" type="ORF">NCTC9706_00001</name>
</gene>
<feature type="region of interest" description="Disordered" evidence="1">
    <location>
        <begin position="45"/>
        <end position="66"/>
    </location>
</feature>
<proteinExistence type="predicted"/>
<organism evidence="2 3">
    <name type="scientific">Escherichia coli</name>
    <dbReference type="NCBI Taxonomy" id="562"/>
    <lineage>
        <taxon>Bacteria</taxon>
        <taxon>Pseudomonadati</taxon>
        <taxon>Pseudomonadota</taxon>
        <taxon>Gammaproteobacteria</taxon>
        <taxon>Enterobacterales</taxon>
        <taxon>Enterobacteriaceae</taxon>
        <taxon>Escherichia</taxon>
    </lineage>
</organism>
<protein>
    <submittedName>
        <fullName evidence="2">Putative phage tail tape measure protein</fullName>
    </submittedName>
</protein>
<evidence type="ECO:0000313" key="3">
    <source>
        <dbReference type="Proteomes" id="UP000254460"/>
    </source>
</evidence>
<name>A0A377FAC8_ECOLX</name>
<evidence type="ECO:0000313" key="2">
    <source>
        <dbReference type="EMBL" id="STN83074.1"/>
    </source>
</evidence>
<feature type="compositionally biased region" description="Basic and acidic residues" evidence="1">
    <location>
        <begin position="50"/>
        <end position="66"/>
    </location>
</feature>
<dbReference type="Proteomes" id="UP000254460">
    <property type="component" value="Unassembled WGS sequence"/>
</dbReference>